<evidence type="ECO:0000313" key="3">
    <source>
        <dbReference type="EMBL" id="SFH69322.1"/>
    </source>
</evidence>
<proteinExistence type="predicted"/>
<protein>
    <submittedName>
        <fullName evidence="3">Protein involved in sex pheromone biosynthesis</fullName>
    </submittedName>
</protein>
<evidence type="ECO:0000256" key="1">
    <source>
        <dbReference type="SAM" id="MobiDB-lite"/>
    </source>
</evidence>
<feature type="region of interest" description="Disordered" evidence="1">
    <location>
        <begin position="21"/>
        <end position="53"/>
    </location>
</feature>
<sequence length="385" mass="43297">MKSRFLTLFLAAVLFLSACSSPGKGQSGNEPGTDEETTDQSTEEKVTTTSNRPSKEYYRAIITDGEYKTSKSRGITQSLNSTFNLKAFETGLSEVSQKEFSTDTYFYQEGQYLDEKTINQWLRRYNPEKGENQNLEGLNPKDNGKLDENERAPIYLNSILEQDYMVQKDDGYQLGGISIGLAMNAIDYYQKEKYGAYFETRIDHDELLKQGKEMADKIVERLRKMEGLKNVPITVGIFEQSSQDSIAGGTYIASGTSKNGQSSIDKWEALNNSKVVFPSEGSDSNEKNSFANFKSEVETFFPNLSGITAEAAYTDDQLVNMKINIVTQFYGESEVIAFTQHVNDKATKFLPPNIPIEINISSIKGMEAFLARETGKEDFYTHIFD</sequence>
<dbReference type="RefSeq" id="WP_245741844.1">
    <property type="nucleotide sequence ID" value="NZ_FOQE01000013.1"/>
</dbReference>
<reference evidence="3 4" key="1">
    <citation type="submission" date="2016-10" db="EMBL/GenBank/DDBJ databases">
        <authorList>
            <person name="de Groot N.N."/>
        </authorList>
    </citation>
    <scope>NUCLEOTIDE SEQUENCE [LARGE SCALE GENOMIC DNA]</scope>
    <source>
        <strain evidence="3 4">DSM 27630</strain>
    </source>
</reference>
<dbReference type="CDD" id="cd13441">
    <property type="entry name" value="CamS_repeat_1"/>
    <property type="match status" value="1"/>
</dbReference>
<dbReference type="CDD" id="cd13440">
    <property type="entry name" value="CamS_repeat_2"/>
    <property type="match status" value="1"/>
</dbReference>
<organism evidence="3 4">
    <name type="scientific">Pisciglobus halotolerans</name>
    <dbReference type="NCBI Taxonomy" id="745365"/>
    <lineage>
        <taxon>Bacteria</taxon>
        <taxon>Bacillati</taxon>
        <taxon>Bacillota</taxon>
        <taxon>Bacilli</taxon>
        <taxon>Lactobacillales</taxon>
        <taxon>Carnobacteriaceae</taxon>
    </lineage>
</organism>
<dbReference type="EMBL" id="FOQE01000013">
    <property type="protein sequence ID" value="SFH69322.1"/>
    <property type="molecule type" value="Genomic_DNA"/>
</dbReference>
<gene>
    <name evidence="3" type="ORF">SAMN04489868_1135</name>
</gene>
<keyword evidence="2" id="KW-0732">Signal</keyword>
<keyword evidence="4" id="KW-1185">Reference proteome</keyword>
<dbReference type="Gene3D" id="3.10.570.10">
    <property type="entry name" value="sex pheromone staph- cam373 precursor domain"/>
    <property type="match status" value="1"/>
</dbReference>
<evidence type="ECO:0000313" key="4">
    <source>
        <dbReference type="Proteomes" id="UP000198668"/>
    </source>
</evidence>
<dbReference type="PIRSF" id="PIRSF012509">
    <property type="entry name" value="CamS"/>
    <property type="match status" value="1"/>
</dbReference>
<dbReference type="Proteomes" id="UP000198668">
    <property type="component" value="Unassembled WGS sequence"/>
</dbReference>
<dbReference type="PROSITE" id="PS51257">
    <property type="entry name" value="PROKAR_LIPOPROTEIN"/>
    <property type="match status" value="1"/>
</dbReference>
<accession>A0A1I3C472</accession>
<dbReference type="InterPro" id="IPR011426">
    <property type="entry name" value="CamS"/>
</dbReference>
<dbReference type="AlphaFoldDB" id="A0A1I3C472"/>
<feature type="signal peptide" evidence="2">
    <location>
        <begin position="1"/>
        <end position="25"/>
    </location>
</feature>
<evidence type="ECO:0000256" key="2">
    <source>
        <dbReference type="SAM" id="SignalP"/>
    </source>
</evidence>
<name>A0A1I3C472_9LACT</name>
<dbReference type="Pfam" id="PF07537">
    <property type="entry name" value="CamS"/>
    <property type="match status" value="1"/>
</dbReference>
<feature type="chain" id="PRO_5011532495" evidence="2">
    <location>
        <begin position="26"/>
        <end position="385"/>
    </location>
</feature>